<protein>
    <submittedName>
        <fullName evidence="1">Uncharacterized protein</fullName>
    </submittedName>
</protein>
<evidence type="ECO:0000313" key="1">
    <source>
        <dbReference type="EMBL" id="KAK1865061.1"/>
    </source>
</evidence>
<organism evidence="1 2">
    <name type="scientific">Pyropia yezoensis</name>
    <name type="common">Susabi-nori</name>
    <name type="synonym">Porphyra yezoensis</name>
    <dbReference type="NCBI Taxonomy" id="2788"/>
    <lineage>
        <taxon>Eukaryota</taxon>
        <taxon>Rhodophyta</taxon>
        <taxon>Bangiophyceae</taxon>
        <taxon>Bangiales</taxon>
        <taxon>Bangiaceae</taxon>
        <taxon>Pyropia</taxon>
    </lineage>
</organism>
<accession>A0ACC3C517</accession>
<gene>
    <name evidence="1" type="ORF">I4F81_007596</name>
</gene>
<reference evidence="1" key="1">
    <citation type="submission" date="2019-11" db="EMBL/GenBank/DDBJ databases">
        <title>Nori genome reveals adaptations in red seaweeds to the harsh intertidal environment.</title>
        <authorList>
            <person name="Wang D."/>
            <person name="Mao Y."/>
        </authorList>
    </citation>
    <scope>NUCLEOTIDE SEQUENCE</scope>
    <source>
        <tissue evidence="1">Gametophyte</tissue>
    </source>
</reference>
<comment type="caution">
    <text evidence="1">The sequence shown here is derived from an EMBL/GenBank/DDBJ whole genome shotgun (WGS) entry which is preliminary data.</text>
</comment>
<keyword evidence="2" id="KW-1185">Reference proteome</keyword>
<name>A0ACC3C517_PYRYE</name>
<dbReference type="EMBL" id="CM020619">
    <property type="protein sequence ID" value="KAK1865061.1"/>
    <property type="molecule type" value="Genomic_DNA"/>
</dbReference>
<dbReference type="Proteomes" id="UP000798662">
    <property type="component" value="Chromosome 2"/>
</dbReference>
<sequence>MLSRMRPNVQPIKKFVKRVLVGHVVVRLNHGTDQRLPKARWPVEGNVRTVDKTVREPDKLGNVTVVVAPCTPCAEVTDVVRKARGPPLPWFRRLAAQRTHRPAQRERRALSQRKAGTGPPQMTRPRGSP</sequence>
<proteinExistence type="predicted"/>
<evidence type="ECO:0000313" key="2">
    <source>
        <dbReference type="Proteomes" id="UP000798662"/>
    </source>
</evidence>